<dbReference type="PATRIC" id="fig|999418.3.peg.4884"/>
<dbReference type="PANTHER" id="PTHR30619">
    <property type="entry name" value="DNA INTERNALIZATION/COMPETENCE PROTEIN COMEC/REC2"/>
    <property type="match status" value="1"/>
</dbReference>
<proteinExistence type="predicted"/>
<dbReference type="OrthoDB" id="9761531at2"/>
<gene>
    <name evidence="2" type="ORF">HMPREF1076_04819</name>
</gene>
<dbReference type="SUPFAM" id="SSF56281">
    <property type="entry name" value="Metallo-hydrolase/oxidoreductase"/>
    <property type="match status" value="1"/>
</dbReference>
<dbReference type="PROSITE" id="PS51257">
    <property type="entry name" value="PROKAR_LIPOPROTEIN"/>
    <property type="match status" value="1"/>
</dbReference>
<dbReference type="AlphaFoldDB" id="K5YYM2"/>
<reference evidence="2 3" key="1">
    <citation type="submission" date="2012-02" db="EMBL/GenBank/DDBJ databases">
        <title>The Genome Sequence of Parabacteroides goldsteinii CL02T12C30.</title>
        <authorList>
            <consortium name="The Broad Institute Genome Sequencing Platform"/>
            <person name="Earl A."/>
            <person name="Ward D."/>
            <person name="Feldgarden M."/>
            <person name="Gevers D."/>
            <person name="Zitomersky N.L."/>
            <person name="Coyne M.J."/>
            <person name="Comstock L.E."/>
            <person name="Young S.K."/>
            <person name="Zeng Q."/>
            <person name="Gargeya S."/>
            <person name="Fitzgerald M."/>
            <person name="Haas B."/>
            <person name="Abouelleil A."/>
            <person name="Alvarado L."/>
            <person name="Arachchi H.M."/>
            <person name="Berlin A."/>
            <person name="Chapman S.B."/>
            <person name="Gearin G."/>
            <person name="Goldberg J."/>
            <person name="Griggs A."/>
            <person name="Gujja S."/>
            <person name="Hansen M."/>
            <person name="Heiman D."/>
            <person name="Howarth C."/>
            <person name="Larimer J."/>
            <person name="Lui A."/>
            <person name="MacDonald P.J.P."/>
            <person name="McCowen C."/>
            <person name="Montmayeur A."/>
            <person name="Murphy C."/>
            <person name="Neiman D."/>
            <person name="Pearson M."/>
            <person name="Priest M."/>
            <person name="Roberts A."/>
            <person name="Saif S."/>
            <person name="Shea T."/>
            <person name="Sisk P."/>
            <person name="Stolte C."/>
            <person name="Sykes S."/>
            <person name="Wortman J."/>
            <person name="Nusbaum C."/>
            <person name="Birren B."/>
        </authorList>
    </citation>
    <scope>NUCLEOTIDE SEQUENCE [LARGE SCALE GENOMIC DNA]</scope>
    <source>
        <strain evidence="2 3">CL02T12C30</strain>
    </source>
</reference>
<keyword evidence="1" id="KW-0732">Signal</keyword>
<accession>K5YYM2</accession>
<dbReference type="Proteomes" id="UP000006330">
    <property type="component" value="Unassembled WGS sequence"/>
</dbReference>
<dbReference type="RefSeq" id="WP_007658618.1">
    <property type="nucleotide sequence ID" value="NZ_JH976476.1"/>
</dbReference>
<feature type="chain" id="PRO_5003887540" description="Metallo-beta-lactamase domain-containing protein" evidence="1">
    <location>
        <begin position="24"/>
        <end position="417"/>
    </location>
</feature>
<evidence type="ECO:0000313" key="2">
    <source>
        <dbReference type="EMBL" id="EKN08254.1"/>
    </source>
</evidence>
<evidence type="ECO:0008006" key="4">
    <source>
        <dbReference type="Google" id="ProtNLM"/>
    </source>
</evidence>
<dbReference type="PANTHER" id="PTHR30619:SF1">
    <property type="entry name" value="RECOMBINATION PROTEIN 2"/>
    <property type="match status" value="1"/>
</dbReference>
<protein>
    <recommendedName>
        <fullName evidence="4">Metallo-beta-lactamase domain-containing protein</fullName>
    </recommendedName>
</protein>
<organism evidence="2 3">
    <name type="scientific">Parabacteroides goldsteinii CL02T12C30</name>
    <dbReference type="NCBI Taxonomy" id="999418"/>
    <lineage>
        <taxon>Bacteria</taxon>
        <taxon>Pseudomonadati</taxon>
        <taxon>Bacteroidota</taxon>
        <taxon>Bacteroidia</taxon>
        <taxon>Bacteroidales</taxon>
        <taxon>Tannerellaceae</taxon>
        <taxon>Parabacteroides</taxon>
    </lineage>
</organism>
<dbReference type="InterPro" id="IPR036866">
    <property type="entry name" value="RibonucZ/Hydroxyglut_hydro"/>
</dbReference>
<evidence type="ECO:0000256" key="1">
    <source>
        <dbReference type="SAM" id="SignalP"/>
    </source>
</evidence>
<dbReference type="EMBL" id="AGZO01000037">
    <property type="protein sequence ID" value="EKN08254.1"/>
    <property type="molecule type" value="Genomic_DNA"/>
</dbReference>
<name>K5YYM2_9BACT</name>
<dbReference type="Gene3D" id="3.60.15.10">
    <property type="entry name" value="Ribonuclease Z/Hydroxyacylglutathione hydrolase-like"/>
    <property type="match status" value="1"/>
</dbReference>
<dbReference type="InterPro" id="IPR052159">
    <property type="entry name" value="Competence_DNA_uptake"/>
</dbReference>
<comment type="caution">
    <text evidence="2">The sequence shown here is derived from an EMBL/GenBank/DDBJ whole genome shotgun (WGS) entry which is preliminary data.</text>
</comment>
<dbReference type="HOGENOM" id="CLU_660401_0_0_10"/>
<sequence>MIRKLHALLGAFCLFLSCSYEKAETVYPAWEEGEMEIHHIYTGRGEANFMIFPDGTTMLIDVGDWDPKDYSKMCELLPDSSKRAGEWVARYVEQVNPHRDVVDYLMVSHFHNDHTGDSTNPVRRTEGRDPDYVLTGIAEAGETLRFGKVFDRGFPDYDYPLPIVDPDVVNYRAFLKWQADQFGLRQESFEVGACDQIALVNKPEAYHRLFSIRNLAANGEVYTGQTGRNIRYYDLNPRNCSDYQNENTKSLAICISYGPFRYYTGGDISGSLSDSIGNVVNLEEKVAEVCGPVDVCKANHHAYKDAMTEGFVRQIRARHYVIPTWDYEHTQPEVIRRMVSGELYAGERIVFSTYIPEALRKIYVNEDWMRSVCPENGHVVVKVYDKGRKYKIYVLSIADEKRQVKSVYGPYESGIYE</sequence>
<evidence type="ECO:0000313" key="3">
    <source>
        <dbReference type="Proteomes" id="UP000006330"/>
    </source>
</evidence>
<feature type="signal peptide" evidence="1">
    <location>
        <begin position="1"/>
        <end position="23"/>
    </location>
</feature>